<evidence type="ECO:0000313" key="1">
    <source>
        <dbReference type="Proteomes" id="UP000095287"/>
    </source>
</evidence>
<protein>
    <submittedName>
        <fullName evidence="2">Uncharacterized protein</fullName>
    </submittedName>
</protein>
<sequence length="111" mass="12386">MESLVCANRLIMRPSSLILSDAAAARRYPIEVLFQWYLTGGRKRTGRLSTILGARERMTSAVGETHPSRRPIDRLLLIYDASPGDEEDDSFNAFQGLKATITHVQLPPARC</sequence>
<dbReference type="Proteomes" id="UP000095287">
    <property type="component" value="Unplaced"/>
</dbReference>
<keyword evidence="1" id="KW-1185">Reference proteome</keyword>
<name>A0A1I8A2D4_9BILA</name>
<proteinExistence type="predicted"/>
<reference evidence="2" key="1">
    <citation type="submission" date="2016-11" db="UniProtKB">
        <authorList>
            <consortium name="WormBaseParasite"/>
        </authorList>
    </citation>
    <scope>IDENTIFICATION</scope>
</reference>
<organism evidence="1 2">
    <name type="scientific">Steinernema glaseri</name>
    <dbReference type="NCBI Taxonomy" id="37863"/>
    <lineage>
        <taxon>Eukaryota</taxon>
        <taxon>Metazoa</taxon>
        <taxon>Ecdysozoa</taxon>
        <taxon>Nematoda</taxon>
        <taxon>Chromadorea</taxon>
        <taxon>Rhabditida</taxon>
        <taxon>Tylenchina</taxon>
        <taxon>Panagrolaimomorpha</taxon>
        <taxon>Strongyloidoidea</taxon>
        <taxon>Steinernematidae</taxon>
        <taxon>Steinernema</taxon>
    </lineage>
</organism>
<evidence type="ECO:0000313" key="2">
    <source>
        <dbReference type="WBParaSite" id="L893_g32317.t1"/>
    </source>
</evidence>
<dbReference type="WBParaSite" id="L893_g32317.t1">
    <property type="protein sequence ID" value="L893_g32317.t1"/>
    <property type="gene ID" value="L893_g32317"/>
</dbReference>
<accession>A0A1I8A2D4</accession>
<dbReference type="AlphaFoldDB" id="A0A1I8A2D4"/>